<dbReference type="PANTHER" id="PTHR22796">
    <property type="entry name" value="URG4-RELATED"/>
    <property type="match status" value="1"/>
</dbReference>
<keyword evidence="5" id="KW-0547">Nucleotide-binding</keyword>
<keyword evidence="11" id="KW-1185">Reference proteome</keyword>
<dbReference type="InterPro" id="IPR011029">
    <property type="entry name" value="DEATH-like_dom_sf"/>
</dbReference>
<dbReference type="SMART" id="SM01289">
    <property type="entry name" value="PYRIN"/>
    <property type="match status" value="1"/>
</dbReference>
<dbReference type="InterPro" id="IPR058641">
    <property type="entry name" value="GVIN1_dom"/>
</dbReference>
<accession>A0ABM2FLC9</accession>
<feature type="domain" description="VLIG-type G" evidence="10">
    <location>
        <begin position="781"/>
        <end position="1022"/>
    </location>
</feature>
<evidence type="ECO:0000259" key="9">
    <source>
        <dbReference type="PROSITE" id="PS50824"/>
    </source>
</evidence>
<dbReference type="InterPro" id="IPR027417">
    <property type="entry name" value="P-loop_NTPase"/>
</dbReference>
<dbReference type="SUPFAM" id="SSF47986">
    <property type="entry name" value="DEATH domain"/>
    <property type="match status" value="1"/>
</dbReference>
<evidence type="ECO:0000256" key="7">
    <source>
        <dbReference type="ARBA" id="ARBA00023242"/>
    </source>
</evidence>
<dbReference type="Gene3D" id="3.40.50.300">
    <property type="entry name" value="P-loop containing nucleotide triphosphate hydrolases"/>
    <property type="match status" value="1"/>
</dbReference>
<dbReference type="SUPFAM" id="SSF52540">
    <property type="entry name" value="P-loop containing nucleoside triphosphate hydrolases"/>
    <property type="match status" value="1"/>
</dbReference>
<evidence type="ECO:0000259" key="10">
    <source>
        <dbReference type="PROSITE" id="PS51717"/>
    </source>
</evidence>
<gene>
    <name evidence="12" type="primary">LOC103567287</name>
</gene>
<dbReference type="PROSITE" id="PS51717">
    <property type="entry name" value="G_VLIG"/>
    <property type="match status" value="1"/>
</dbReference>
<keyword evidence="4" id="KW-0963">Cytoplasm</keyword>
<evidence type="ECO:0000256" key="1">
    <source>
        <dbReference type="ARBA" id="ARBA00004123"/>
    </source>
</evidence>
<evidence type="ECO:0000313" key="12">
    <source>
        <dbReference type="RefSeq" id="XP_008542144.2"/>
    </source>
</evidence>
<dbReference type="PROSITE" id="PS50824">
    <property type="entry name" value="DAPIN"/>
    <property type="match status" value="1"/>
</dbReference>
<feature type="domain" description="Pyrin" evidence="9">
    <location>
        <begin position="1"/>
        <end position="92"/>
    </location>
</feature>
<dbReference type="Gene3D" id="1.10.533.10">
    <property type="entry name" value="Death Domain, Fas"/>
    <property type="match status" value="1"/>
</dbReference>
<dbReference type="InterPro" id="IPR057365">
    <property type="entry name" value="URGCP"/>
</dbReference>
<dbReference type="InterPro" id="IPR004020">
    <property type="entry name" value="DAPIN"/>
</dbReference>
<name>A0ABM2FLC9_EQUPR</name>
<comment type="similarity">
    <text evidence="3">Belongs to the TRAFAC class dynamin-like GTPase superfamily. Very large inducible GTPase (VLIG) family.</text>
</comment>
<keyword evidence="7" id="KW-0539">Nucleus</keyword>
<organism evidence="11 12">
    <name type="scientific">Equus przewalskii</name>
    <name type="common">Przewalski's horse</name>
    <name type="synonym">Equus caballus przewalskii</name>
    <dbReference type="NCBI Taxonomy" id="9798"/>
    <lineage>
        <taxon>Eukaryota</taxon>
        <taxon>Metazoa</taxon>
        <taxon>Chordata</taxon>
        <taxon>Craniata</taxon>
        <taxon>Vertebrata</taxon>
        <taxon>Euteleostomi</taxon>
        <taxon>Mammalia</taxon>
        <taxon>Eutheria</taxon>
        <taxon>Laurasiatheria</taxon>
        <taxon>Perissodactyla</taxon>
        <taxon>Equidae</taxon>
        <taxon>Equus</taxon>
    </lineage>
</organism>
<keyword evidence="6" id="KW-0342">GTP-binding</keyword>
<dbReference type="Pfam" id="PF02758">
    <property type="entry name" value="PYRIN"/>
    <property type="match status" value="1"/>
</dbReference>
<feature type="compositionally biased region" description="Polar residues" evidence="8">
    <location>
        <begin position="131"/>
        <end position="141"/>
    </location>
</feature>
<evidence type="ECO:0000256" key="3">
    <source>
        <dbReference type="ARBA" id="ARBA00006828"/>
    </source>
</evidence>
<dbReference type="GeneID" id="103567287"/>
<evidence type="ECO:0000256" key="2">
    <source>
        <dbReference type="ARBA" id="ARBA00004496"/>
    </source>
</evidence>
<feature type="compositionally biased region" description="Basic and acidic residues" evidence="8">
    <location>
        <begin position="107"/>
        <end position="120"/>
    </location>
</feature>
<evidence type="ECO:0000256" key="8">
    <source>
        <dbReference type="SAM" id="MobiDB-lite"/>
    </source>
</evidence>
<feature type="region of interest" description="Disordered" evidence="8">
    <location>
        <begin position="87"/>
        <end position="158"/>
    </location>
</feature>
<evidence type="ECO:0000256" key="4">
    <source>
        <dbReference type="ARBA" id="ARBA00022490"/>
    </source>
</evidence>
<sequence>MESTLKAHLLNILEDLLEEELVKFKFQLTNIALSEGYNHIPRGTVQQATPVTLADLLIRYYGEEHAKTVTQEVLKAINQRSLLEKLHQSMEKSGSSAQKVAKKTNKRKQENEAGPNEDKQQLTISKRFRNIFNQKKISNESAPYPRDPQPSNDKEVTTKNQYFHDLIRRLNLDSYYPKKMAKVNSLLINKTSLHGTQPRAETEPPFCFLEKLLVLDYHLRYLVYRGNIDTISTVSQTLRTTEQERTFENFFIIKETQSNAVQICIHPMDIQMAIFHCADDFTRQYIFTKLSICQFALPLLVPNPCNSQIEFPLWSLRQLRRSWREVEKIGWEKKFRNYNNQLISWQPIHIISFIRVGNYVSTSKSQILNALLSKGKHDHFSSHHSREDNNRCLLIDGMVEICWFCPGGRAEDRFENCIAFTNLHGNAEIHERQVKFLQQVSSVTVILLSTSNFDKMTSSLLLEFWNSPKPLICLFENAENIMDENSAHKVRIGIKNLNKIELADKITATLTQLLKKSGSPYSLSDWANIARKYEFIIDEDQRGCQEAGKKADILMDILRKVKLPEIKEKLLPLQGGLWRDWCKKDKELHQLREKGNRSIEQYTNEIEKEKQITRCEQYHKVINLNDLMKSLFESLQSHPETHTELYFLQGLSMLMDQLTTGELEKLHQRHRFLLAQVRTEKQKLSKRDSLRRWEAELQAVSKEISDSTLGIEHLLREMGQIYEALEEASSQTNTLFLSLPQMAADLMVSGTPIELMDGDASYVPLKWVAAVLDKVSEKLRDKRVFVLSVLGLQNSGKSTLLNAMFGLQFSLSAEGCTRGAHMQLLKVEEMLKEQLGFDFVLVVDTEGLRPSEFINKAHSEENELATFIIGLGNLTLINVFGNDLSEIQDILQIAVHAFLRMKQLNISPRCLFVHQNTEEIIDTNQSMERQRWLQERLDEMTLAAAEQEQCSDVCHFSDVIKFDVKTHIHYFAHLWEGSPPMAPPNPCYSHNVQELKSRILKHAKEESKGGILKISELKVWIQDLWKALVNENFIFRFRNTQEVKAMNKLETMYNSWTWELRSHMLDLQNQLTNKIQNGEVEEIKRSSIENRIAGRHEAIKQELERYFREDRDRDILAQWKGRFEANLKNLKEELIRETMRKCEYLISGKKIQDLLKEEKVKFEHKLLEKIREMAVSPSGKELHDKELREMFNKIWSENICILLPPTLPSAEGPDIDIELENILLEHFKQHPNIVNKIRYRNTRKTFSINYSKHVITSQKFQVYGPSVEDFEEDIIKKTTAQIMKLVEELIHIREQQNEGYSSSYFHEILRVIHTEAEAASQGARFILTNRYKVELALELFQEAANSFKKICIAFKRANNPVLYLESIKEEVFTKLILSYKNCQNIG</sequence>
<comment type="subcellular location">
    <subcellularLocation>
        <location evidence="2">Cytoplasm</location>
    </subcellularLocation>
    <subcellularLocation>
        <location evidence="1">Nucleus</location>
    </subcellularLocation>
</comment>
<dbReference type="Proteomes" id="UP001652662">
    <property type="component" value="Chromosome 6"/>
</dbReference>
<dbReference type="PANTHER" id="PTHR22796:SF6">
    <property type="entry name" value="INTERFERON-INDUCED VERY LARGE GTPASE 1-RELATED"/>
    <property type="match status" value="1"/>
</dbReference>
<reference evidence="12" key="1">
    <citation type="submission" date="2025-08" db="UniProtKB">
        <authorList>
            <consortium name="RefSeq"/>
        </authorList>
    </citation>
    <scope>IDENTIFICATION</scope>
    <source>
        <tissue evidence="12">Blood</tissue>
    </source>
</reference>
<dbReference type="CDD" id="cd08321">
    <property type="entry name" value="Pyrin_ASC-like"/>
    <property type="match status" value="1"/>
</dbReference>
<evidence type="ECO:0000313" key="11">
    <source>
        <dbReference type="Proteomes" id="UP001652662"/>
    </source>
</evidence>
<dbReference type="Pfam" id="PF25683">
    <property type="entry name" value="URGCP_GTPase"/>
    <property type="match status" value="1"/>
</dbReference>
<proteinExistence type="inferred from homology"/>
<dbReference type="RefSeq" id="XP_008542144.2">
    <property type="nucleotide sequence ID" value="XM_008543922.2"/>
</dbReference>
<evidence type="ECO:0000256" key="6">
    <source>
        <dbReference type="ARBA" id="ARBA00023134"/>
    </source>
</evidence>
<evidence type="ECO:0000256" key="5">
    <source>
        <dbReference type="ARBA" id="ARBA00022741"/>
    </source>
</evidence>
<dbReference type="Pfam" id="PF25496">
    <property type="entry name" value="URGCP"/>
    <property type="match status" value="1"/>
</dbReference>
<dbReference type="InterPro" id="IPR030383">
    <property type="entry name" value="G_VLIG_dom"/>
</dbReference>
<dbReference type="Pfam" id="PF25974">
    <property type="entry name" value="URGCP_9th"/>
    <property type="match status" value="1"/>
</dbReference>
<protein>
    <submittedName>
        <fullName evidence="12">Interferon-induced very large GTPase 1-like isoform X1</fullName>
    </submittedName>
</protein>